<dbReference type="PANTHER" id="PTHR30332:SF17">
    <property type="entry name" value="TYPE IV PILIATION SYSTEM PROTEIN DR_0774-RELATED"/>
    <property type="match status" value="1"/>
</dbReference>
<dbReference type="InterPro" id="IPR001775">
    <property type="entry name" value="GspD/PilQ"/>
</dbReference>
<dbReference type="Pfam" id="PF13629">
    <property type="entry name" value="T2SS-T3SS_pil_N"/>
    <property type="match status" value="1"/>
</dbReference>
<dbReference type="EMBL" id="MLJW01000004">
    <property type="protein sequence ID" value="OIR17586.1"/>
    <property type="molecule type" value="Genomic_DNA"/>
</dbReference>
<dbReference type="InterPro" id="IPR032789">
    <property type="entry name" value="T2SS-T3SS_pil_N"/>
</dbReference>
<dbReference type="PRINTS" id="PR00811">
    <property type="entry name" value="BCTERIALGSPD"/>
</dbReference>
<comment type="caution">
    <text evidence="4">The sequence shown here is derived from an EMBL/GenBank/DDBJ whole genome shotgun (WGS) entry which is preliminary data.</text>
</comment>
<accession>A0A1J5T9Q1</accession>
<proteinExistence type="predicted"/>
<feature type="compositionally biased region" description="Low complexity" evidence="1">
    <location>
        <begin position="527"/>
        <end position="537"/>
    </location>
</feature>
<evidence type="ECO:0000259" key="2">
    <source>
        <dbReference type="Pfam" id="PF00263"/>
    </source>
</evidence>
<evidence type="ECO:0000313" key="4">
    <source>
        <dbReference type="EMBL" id="OIR17586.1"/>
    </source>
</evidence>
<feature type="compositionally biased region" description="Low complexity" evidence="1">
    <location>
        <begin position="509"/>
        <end position="519"/>
    </location>
</feature>
<dbReference type="InterPro" id="IPR004846">
    <property type="entry name" value="T2SS/T3SS_dom"/>
</dbReference>
<evidence type="ECO:0000259" key="3">
    <source>
        <dbReference type="Pfam" id="PF13629"/>
    </source>
</evidence>
<dbReference type="GO" id="GO:0009306">
    <property type="term" value="P:protein secretion"/>
    <property type="evidence" value="ECO:0007669"/>
    <property type="project" value="InterPro"/>
</dbReference>
<dbReference type="AlphaFoldDB" id="A0A1J5T9Q1"/>
<feature type="region of interest" description="Disordered" evidence="1">
    <location>
        <begin position="51"/>
        <end position="70"/>
    </location>
</feature>
<feature type="compositionally biased region" description="Basic residues" evidence="1">
    <location>
        <begin position="58"/>
        <end position="69"/>
    </location>
</feature>
<dbReference type="Pfam" id="PF00263">
    <property type="entry name" value="Secretin"/>
    <property type="match status" value="1"/>
</dbReference>
<organism evidence="4">
    <name type="scientific">mine drainage metagenome</name>
    <dbReference type="NCBI Taxonomy" id="410659"/>
    <lineage>
        <taxon>unclassified sequences</taxon>
        <taxon>metagenomes</taxon>
        <taxon>ecological metagenomes</taxon>
    </lineage>
</organism>
<feature type="domain" description="Pilus formation protein N-terminal" evidence="3">
    <location>
        <begin position="94"/>
        <end position="161"/>
    </location>
</feature>
<feature type="region of interest" description="Disordered" evidence="1">
    <location>
        <begin position="497"/>
        <end position="544"/>
    </location>
</feature>
<sequence length="544" mass="57519">MNAQKYTNSRLSHHCGKILAATLGIVLIAGEPLYAADTANTTVAVATNTDKTVSPVKSPKKSKSKARVKKPMDEHMAMNMPMHNPPSTEITQRMDFSLGESHLFRLPVGRSLQKVKIDDEKVVNIDVTSPREVVIHAKAVGSTSVIIWDKSGGATVLDVMVVGVNVGVDAPGLQSKLHQLLPNESGIKVNTAADSLVLSGTVSDAVKADKALALAEAYAGKDKDKKVINMLQVAAPQQVMLEVKMAEVSKNLLDKLGAQFNASRVNGGVAYAIAAGFLSLTGANPLSPGGLVTVTHGNTSIKVDAENKDGIVKILAEPNIIAISGQEGSFLAGGKLFIPVPQTNAGGLSTITLEEKEFGIGLKFTPTVLEDGLINLRVAPEVSELSQSGTEVVAGAGRSVLPSFVTRRASTTVQLRDGQSFAIAGLIKNNVTETIRRFPVLGNIPILGALFRSSEFQNDKTELIFVVTPRLVKPLPPNYSLPTDNFKQPNKTDFFLNGKLEASPKDSDAPAAPTDNAPAPNAPAPQPDAVVPQQPATKDGFEMK</sequence>
<dbReference type="GO" id="GO:0015627">
    <property type="term" value="C:type II protein secretion system complex"/>
    <property type="evidence" value="ECO:0007669"/>
    <property type="project" value="TreeGrafter"/>
</dbReference>
<gene>
    <name evidence="4" type="primary">pulD_3</name>
    <name evidence="4" type="ORF">GALL_18040</name>
</gene>
<reference evidence="4" key="1">
    <citation type="submission" date="2016-10" db="EMBL/GenBank/DDBJ databases">
        <title>Sequence of Gallionella enrichment culture.</title>
        <authorList>
            <person name="Poehlein A."/>
            <person name="Muehling M."/>
            <person name="Daniel R."/>
        </authorList>
    </citation>
    <scope>NUCLEOTIDE SEQUENCE</scope>
</reference>
<dbReference type="InterPro" id="IPR050810">
    <property type="entry name" value="Bact_Secretion_Sys_Channel"/>
</dbReference>
<dbReference type="PANTHER" id="PTHR30332">
    <property type="entry name" value="PROBABLE GENERAL SECRETION PATHWAY PROTEIN D"/>
    <property type="match status" value="1"/>
</dbReference>
<evidence type="ECO:0000256" key="1">
    <source>
        <dbReference type="SAM" id="MobiDB-lite"/>
    </source>
</evidence>
<protein>
    <submittedName>
        <fullName evidence="4">Type II secretion system protein D</fullName>
    </submittedName>
</protein>
<name>A0A1J5T9Q1_9ZZZZ</name>
<feature type="domain" description="Type II/III secretion system secretin-like" evidence="2">
    <location>
        <begin position="308"/>
        <end position="473"/>
    </location>
</feature>